<keyword evidence="3" id="KW-0677">Repeat</keyword>
<feature type="compositionally biased region" description="Low complexity" evidence="7">
    <location>
        <begin position="28"/>
        <end position="39"/>
    </location>
</feature>
<dbReference type="InterPro" id="IPR051845">
    <property type="entry name" value="Znf385"/>
</dbReference>
<evidence type="ECO:0000256" key="7">
    <source>
        <dbReference type="SAM" id="MobiDB-lite"/>
    </source>
</evidence>
<keyword evidence="10" id="KW-1185">Reference proteome</keyword>
<comment type="caution">
    <text evidence="9">The sequence shown here is derived from an EMBL/GenBank/DDBJ whole genome shotgun (WGS) entry which is preliminary data.</text>
</comment>
<evidence type="ECO:0000313" key="10">
    <source>
        <dbReference type="Proteomes" id="UP001286313"/>
    </source>
</evidence>
<feature type="region of interest" description="Disordered" evidence="7">
    <location>
        <begin position="28"/>
        <end position="56"/>
    </location>
</feature>
<evidence type="ECO:0000256" key="2">
    <source>
        <dbReference type="ARBA" id="ARBA00022723"/>
    </source>
</evidence>
<feature type="region of interest" description="Disordered" evidence="7">
    <location>
        <begin position="352"/>
        <end position="402"/>
    </location>
</feature>
<evidence type="ECO:0000259" key="8">
    <source>
        <dbReference type="PROSITE" id="PS00028"/>
    </source>
</evidence>
<dbReference type="PROSITE" id="PS00028">
    <property type="entry name" value="ZINC_FINGER_C2H2_1"/>
    <property type="match status" value="2"/>
</dbReference>
<evidence type="ECO:0000313" key="9">
    <source>
        <dbReference type="EMBL" id="KAK3886384.1"/>
    </source>
</evidence>
<keyword evidence="6" id="KW-0539">Nucleus</keyword>
<feature type="region of interest" description="Disordered" evidence="7">
    <location>
        <begin position="246"/>
        <end position="310"/>
    </location>
</feature>
<accession>A0AAE1G6Z6</accession>
<keyword evidence="4" id="KW-0863">Zinc-finger</keyword>
<evidence type="ECO:0000256" key="3">
    <source>
        <dbReference type="ARBA" id="ARBA00022737"/>
    </source>
</evidence>
<feature type="domain" description="C2H2-type" evidence="8">
    <location>
        <begin position="338"/>
        <end position="360"/>
    </location>
</feature>
<dbReference type="GO" id="GO:0003676">
    <property type="term" value="F:nucleic acid binding"/>
    <property type="evidence" value="ECO:0007669"/>
    <property type="project" value="InterPro"/>
</dbReference>
<comment type="subcellular location">
    <subcellularLocation>
        <location evidence="1">Nucleus</location>
    </subcellularLocation>
</comment>
<dbReference type="PANTHER" id="PTHR23067:SF14">
    <property type="entry name" value="C2H2-TYPE DOMAIN-CONTAINING PROTEIN"/>
    <property type="match status" value="1"/>
</dbReference>
<dbReference type="SUPFAM" id="SSF57667">
    <property type="entry name" value="beta-beta-alpha zinc fingers"/>
    <property type="match status" value="3"/>
</dbReference>
<evidence type="ECO:0000256" key="5">
    <source>
        <dbReference type="ARBA" id="ARBA00022833"/>
    </source>
</evidence>
<proteinExistence type="predicted"/>
<evidence type="ECO:0000256" key="4">
    <source>
        <dbReference type="ARBA" id="ARBA00022771"/>
    </source>
</evidence>
<dbReference type="SMART" id="SM00451">
    <property type="entry name" value="ZnF_U1"/>
    <property type="match status" value="3"/>
</dbReference>
<dbReference type="EMBL" id="JAWQEG010000701">
    <property type="protein sequence ID" value="KAK3886384.1"/>
    <property type="molecule type" value="Genomic_DNA"/>
</dbReference>
<protein>
    <recommendedName>
        <fullName evidence="8">C2H2-type domain-containing protein</fullName>
    </recommendedName>
</protein>
<feature type="compositionally biased region" description="Basic residues" evidence="7">
    <location>
        <begin position="356"/>
        <end position="381"/>
    </location>
</feature>
<name>A0AAE1G6Z6_PETCI</name>
<evidence type="ECO:0000256" key="6">
    <source>
        <dbReference type="ARBA" id="ARBA00023242"/>
    </source>
</evidence>
<feature type="compositionally biased region" description="Gly residues" evidence="7">
    <location>
        <begin position="382"/>
        <end position="394"/>
    </location>
</feature>
<dbReference type="InterPro" id="IPR003604">
    <property type="entry name" value="Matrin/U1-like-C_Znf_C2H2"/>
</dbReference>
<dbReference type="GO" id="GO:0008270">
    <property type="term" value="F:zinc ion binding"/>
    <property type="evidence" value="ECO:0007669"/>
    <property type="project" value="UniProtKB-KW"/>
</dbReference>
<organism evidence="9 10">
    <name type="scientific">Petrolisthes cinctipes</name>
    <name type="common">Flat porcelain crab</name>
    <dbReference type="NCBI Taxonomy" id="88211"/>
    <lineage>
        <taxon>Eukaryota</taxon>
        <taxon>Metazoa</taxon>
        <taxon>Ecdysozoa</taxon>
        <taxon>Arthropoda</taxon>
        <taxon>Crustacea</taxon>
        <taxon>Multicrustacea</taxon>
        <taxon>Malacostraca</taxon>
        <taxon>Eumalacostraca</taxon>
        <taxon>Eucarida</taxon>
        <taxon>Decapoda</taxon>
        <taxon>Pleocyemata</taxon>
        <taxon>Anomura</taxon>
        <taxon>Galatheoidea</taxon>
        <taxon>Porcellanidae</taxon>
        <taxon>Petrolisthes</taxon>
    </lineage>
</organism>
<dbReference type="Proteomes" id="UP001286313">
    <property type="component" value="Unassembled WGS sequence"/>
</dbReference>
<reference evidence="9" key="1">
    <citation type="submission" date="2023-10" db="EMBL/GenBank/DDBJ databases">
        <title>Genome assemblies of two species of porcelain crab, Petrolisthes cinctipes and Petrolisthes manimaculis (Anomura: Porcellanidae).</title>
        <authorList>
            <person name="Angst P."/>
        </authorList>
    </citation>
    <scope>NUCLEOTIDE SEQUENCE</scope>
    <source>
        <strain evidence="9">PB745_01</strain>
        <tissue evidence="9">Gill</tissue>
    </source>
</reference>
<keyword evidence="2" id="KW-0479">Metal-binding</keyword>
<dbReference type="InterPro" id="IPR013087">
    <property type="entry name" value="Znf_C2H2_type"/>
</dbReference>
<dbReference type="GO" id="GO:0005634">
    <property type="term" value="C:nucleus"/>
    <property type="evidence" value="ECO:0007669"/>
    <property type="project" value="UniProtKB-SubCell"/>
</dbReference>
<feature type="domain" description="C2H2-type" evidence="8">
    <location>
        <begin position="169"/>
        <end position="191"/>
    </location>
</feature>
<dbReference type="Gene3D" id="3.30.160.60">
    <property type="entry name" value="Classic Zinc Finger"/>
    <property type="match status" value="3"/>
</dbReference>
<dbReference type="AlphaFoldDB" id="A0AAE1G6Z6"/>
<gene>
    <name evidence="9" type="ORF">Pcinc_009460</name>
</gene>
<sequence length="455" mass="47821">MVPVHHQNLLTDTGPGIPWLVTTQAPFSSPSHSPAAATLHHPHHHHHNPFSVTSATRTAVKRDSVAALMGGSAAGATTKPSELVLSDVLGLGLQVLDFTMSYLPTSVPYVPFTPTQPPTMSVTTAGSVPSPNSAIMASVDLTNDPITKAVMENVLGRLPTKKPRVTVRCDVCTLEFSSQTVLDSHLAGSKHQRKVKSAELMKTLEETETGFQRDEVSGVIRCIVCEVTVNSPQLLATHIAGNKHKQRAAKRAGDATNGSPAKRLCSGVTGQDSAINASSNGGTQNTPVSPSDSTSPVSTAPTSTPARKTSGAIPVVTLNIPDCVTKLEETKGGGKYLCNPCQAHCNSEQQLAQHLSSRKHQDKLSGRKPKALTWRGGRRRGGSGYRGNRGGGNGSYESHSHTYTQPLSSTFVAGGALMNASGTEPGVYPPGGNDPAYWCGGNDEQSETFQLSGSI</sequence>
<keyword evidence="5" id="KW-0862">Zinc</keyword>
<dbReference type="Pfam" id="PF12874">
    <property type="entry name" value="zf-met"/>
    <property type="match status" value="3"/>
</dbReference>
<dbReference type="InterPro" id="IPR036236">
    <property type="entry name" value="Znf_C2H2_sf"/>
</dbReference>
<feature type="compositionally biased region" description="Low complexity" evidence="7">
    <location>
        <begin position="286"/>
        <end position="306"/>
    </location>
</feature>
<dbReference type="PANTHER" id="PTHR23067">
    <property type="entry name" value="DOUBLE-STRANDED RNA-BINDING ZINC FINGER PROTEIN"/>
    <property type="match status" value="1"/>
</dbReference>
<dbReference type="SMART" id="SM00355">
    <property type="entry name" value="ZnF_C2H2"/>
    <property type="match status" value="3"/>
</dbReference>
<feature type="compositionally biased region" description="Polar residues" evidence="7">
    <location>
        <begin position="268"/>
        <end position="285"/>
    </location>
</feature>
<evidence type="ECO:0000256" key="1">
    <source>
        <dbReference type="ARBA" id="ARBA00004123"/>
    </source>
</evidence>